<dbReference type="RefSeq" id="WP_151580242.1">
    <property type="nucleotide sequence ID" value="NZ_WBVM01000001.1"/>
</dbReference>
<dbReference type="AlphaFoldDB" id="A0A7J5E3V7"/>
<organism evidence="3 4">
    <name type="scientific">Nocardioides simplex</name>
    <name type="common">Arthrobacter simplex</name>
    <dbReference type="NCBI Taxonomy" id="2045"/>
    <lineage>
        <taxon>Bacteria</taxon>
        <taxon>Bacillati</taxon>
        <taxon>Actinomycetota</taxon>
        <taxon>Actinomycetes</taxon>
        <taxon>Propionibacteriales</taxon>
        <taxon>Nocardioidaceae</taxon>
        <taxon>Pimelobacter</taxon>
    </lineage>
</organism>
<feature type="compositionally biased region" description="Low complexity" evidence="1">
    <location>
        <begin position="365"/>
        <end position="377"/>
    </location>
</feature>
<name>A0A7J5E3V7_NOCSI</name>
<proteinExistence type="predicted"/>
<feature type="domain" description="ER-bound oxygenase mpaB/mpaB'/Rubber oxygenase catalytic" evidence="2">
    <location>
        <begin position="26"/>
        <end position="264"/>
    </location>
</feature>
<feature type="region of interest" description="Disordered" evidence="1">
    <location>
        <begin position="332"/>
        <end position="390"/>
    </location>
</feature>
<gene>
    <name evidence="3" type="ORF">F9L07_14525</name>
</gene>
<dbReference type="InterPro" id="IPR018713">
    <property type="entry name" value="MPAB/Lcp_cat_dom"/>
</dbReference>
<sequence>MGISKRSRAITPAEDHGFFGPGSVAWKVWGYPTSLTIGFSRAVVVEELDPNLVASVDRTQDIYRRPKTRYDRTIHYFALVAFGDSRTTSRAADVLVKVHSKAIGTEPYGGGRYDANDPDSQLWILVTGWHSVLKAYERYGPGRLSEADEAQYWAECARAAELQTCSPDDVPRSRAELHAYYERMRPVMSGSPIARRAMAHLMDVSQLVDDVPAVLRPARWVVGRFFRAGVIATLPHWMREMGDLRQPRVMDVVARPVLRATFAAVALSTRVQLRILGLLSPSTVPVVAPVLLGVPPVTPEVLTPEQARERYGYARPAEAHLAWRAKQHEKVFGRGEEPSDAGLVESEPVLGRLGPAGPAGPTGPTGPTGQAEATGPAEAIGQAEAIGLRG</sequence>
<dbReference type="Pfam" id="PF09995">
    <property type="entry name" value="MPAB_Lcp_cat"/>
    <property type="match status" value="1"/>
</dbReference>
<accession>A0A7J5E3V7</accession>
<dbReference type="Proteomes" id="UP000449906">
    <property type="component" value="Unassembled WGS sequence"/>
</dbReference>
<protein>
    <submittedName>
        <fullName evidence="3">DUF2236 domain-containing protein</fullName>
    </submittedName>
</protein>
<comment type="caution">
    <text evidence="3">The sequence shown here is derived from an EMBL/GenBank/DDBJ whole genome shotgun (WGS) entry which is preliminary data.</text>
</comment>
<dbReference type="GO" id="GO:0016491">
    <property type="term" value="F:oxidoreductase activity"/>
    <property type="evidence" value="ECO:0007669"/>
    <property type="project" value="InterPro"/>
</dbReference>
<evidence type="ECO:0000313" key="3">
    <source>
        <dbReference type="EMBL" id="KAB2812918.1"/>
    </source>
</evidence>
<evidence type="ECO:0000313" key="4">
    <source>
        <dbReference type="Proteomes" id="UP000449906"/>
    </source>
</evidence>
<dbReference type="PANTHER" id="PTHR36151:SF3">
    <property type="entry name" value="ER-BOUND OXYGENASE MPAB_MPAB'_RUBBER OXYGENASE CATALYTIC DOMAIN-CONTAINING PROTEIN"/>
    <property type="match status" value="1"/>
</dbReference>
<reference evidence="3 4" key="1">
    <citation type="submission" date="2019-09" db="EMBL/GenBank/DDBJ databases">
        <title>Pimelobacter sp. isolated from Paulinella.</title>
        <authorList>
            <person name="Jeong S.E."/>
        </authorList>
    </citation>
    <scope>NUCLEOTIDE SEQUENCE [LARGE SCALE GENOMIC DNA]</scope>
    <source>
        <strain evidence="3 4">Pch-N</strain>
    </source>
</reference>
<dbReference type="EMBL" id="WBVM01000001">
    <property type="protein sequence ID" value="KAB2812918.1"/>
    <property type="molecule type" value="Genomic_DNA"/>
</dbReference>
<evidence type="ECO:0000256" key="1">
    <source>
        <dbReference type="SAM" id="MobiDB-lite"/>
    </source>
</evidence>
<dbReference type="PANTHER" id="PTHR36151">
    <property type="entry name" value="BLR2777 PROTEIN"/>
    <property type="match status" value="1"/>
</dbReference>
<evidence type="ECO:0000259" key="2">
    <source>
        <dbReference type="Pfam" id="PF09995"/>
    </source>
</evidence>